<dbReference type="SUPFAM" id="SSF53756">
    <property type="entry name" value="UDP-Glycosyltransferase/glycogen phosphorylase"/>
    <property type="match status" value="1"/>
</dbReference>
<accession>A0A7W7GSH0</accession>
<dbReference type="Gene3D" id="3.40.50.2000">
    <property type="entry name" value="Glycogen Phosphorylase B"/>
    <property type="match status" value="2"/>
</dbReference>
<evidence type="ECO:0000256" key="1">
    <source>
        <dbReference type="ARBA" id="ARBA00022679"/>
    </source>
</evidence>
<evidence type="ECO:0000259" key="2">
    <source>
        <dbReference type="Pfam" id="PF00534"/>
    </source>
</evidence>
<dbReference type="InterPro" id="IPR001296">
    <property type="entry name" value="Glyco_trans_1"/>
</dbReference>
<feature type="domain" description="Glycosyl transferase family 1" evidence="2">
    <location>
        <begin position="202"/>
        <end position="359"/>
    </location>
</feature>
<name>A0A7W7GSH0_9ACTN</name>
<proteinExistence type="predicted"/>
<dbReference type="PANTHER" id="PTHR12526:SF630">
    <property type="entry name" value="GLYCOSYLTRANSFERASE"/>
    <property type="match status" value="1"/>
</dbReference>
<dbReference type="GO" id="GO:0016757">
    <property type="term" value="F:glycosyltransferase activity"/>
    <property type="evidence" value="ECO:0007669"/>
    <property type="project" value="InterPro"/>
</dbReference>
<dbReference type="RefSeq" id="WP_185037887.1">
    <property type="nucleotide sequence ID" value="NZ_BAABFG010000005.1"/>
</dbReference>
<keyword evidence="1" id="KW-0808">Transferase</keyword>
<reference evidence="3 4" key="1">
    <citation type="submission" date="2020-08" db="EMBL/GenBank/DDBJ databases">
        <title>Sequencing the genomes of 1000 actinobacteria strains.</title>
        <authorList>
            <person name="Klenk H.-P."/>
        </authorList>
    </citation>
    <scope>NUCLEOTIDE SEQUENCE [LARGE SCALE GENOMIC DNA]</scope>
    <source>
        <strain evidence="3 4">DSM 45809</strain>
    </source>
</reference>
<evidence type="ECO:0000313" key="4">
    <source>
        <dbReference type="Proteomes" id="UP000546162"/>
    </source>
</evidence>
<comment type="caution">
    <text evidence="3">The sequence shown here is derived from an EMBL/GenBank/DDBJ whole genome shotgun (WGS) entry which is preliminary data.</text>
</comment>
<keyword evidence="4" id="KW-1185">Reference proteome</keyword>
<evidence type="ECO:0000313" key="3">
    <source>
        <dbReference type="EMBL" id="MBB4737474.1"/>
    </source>
</evidence>
<protein>
    <recommendedName>
        <fullName evidence="2">Glycosyl transferase family 1 domain-containing protein</fullName>
    </recommendedName>
</protein>
<dbReference type="EMBL" id="JACHNB010000001">
    <property type="protein sequence ID" value="MBB4737474.1"/>
    <property type="molecule type" value="Genomic_DNA"/>
</dbReference>
<dbReference type="AlphaFoldDB" id="A0A7W7GSH0"/>
<organism evidence="3 4">
    <name type="scientific">Actinoplanes octamycinicus</name>
    <dbReference type="NCBI Taxonomy" id="135948"/>
    <lineage>
        <taxon>Bacteria</taxon>
        <taxon>Bacillati</taxon>
        <taxon>Actinomycetota</taxon>
        <taxon>Actinomycetes</taxon>
        <taxon>Micromonosporales</taxon>
        <taxon>Micromonosporaceae</taxon>
        <taxon>Actinoplanes</taxon>
    </lineage>
</organism>
<sequence>MADNRDIFLVVNSVDELGGLTKWAHDIAHLFTARGHRVTMIGVEPATDFRDYGKDLPFAKHTLHAEKLPRRHKVSGLAALNPGHARQVRRREQLFAGGVAKLNALLRTGGPGAVVIAAQVWAAEWVVAADTTGMHVIGMSHESWAACRASSRFNRVLKYYGDMDMHLSLTEADADAWARSGMSNVGAMPNPLMTVPHTRPTLDEKTLVTLGRLNHEKGMDLLLEAWAPVAARYPDWQLKVFGAGPDEQNLRTEARELGLDDTAIFQGTTTDIDGALSAASIYVLPSRAEGFPIAVMEAMAYGLPTVAFDCAPGIRELIEDEVSGGLVVTAGNVPGFTAGIERLIEDRELRAKLGSAGRESVQRFSPDSVVDRWEAVFTLLDR</sequence>
<dbReference type="Pfam" id="PF00534">
    <property type="entry name" value="Glycos_transf_1"/>
    <property type="match status" value="1"/>
</dbReference>
<gene>
    <name evidence="3" type="ORF">BJY16_000933</name>
</gene>
<dbReference type="Proteomes" id="UP000546162">
    <property type="component" value="Unassembled WGS sequence"/>
</dbReference>
<dbReference type="PANTHER" id="PTHR12526">
    <property type="entry name" value="GLYCOSYLTRANSFERASE"/>
    <property type="match status" value="1"/>
</dbReference>